<evidence type="ECO:0000313" key="1">
    <source>
        <dbReference type="EMBL" id="VEJ29608.1"/>
    </source>
</evidence>
<dbReference type="Pfam" id="PF09617">
    <property type="entry name" value="Cas_GSU0053"/>
    <property type="match status" value="1"/>
</dbReference>
<dbReference type="NCBIfam" id="TIGR02570">
    <property type="entry name" value="cas7_GSU0053"/>
    <property type="match status" value="1"/>
</dbReference>
<protein>
    <submittedName>
        <fullName evidence="1">CRISPR-associated protein GSU0053/csb1, Dpsyc system</fullName>
    </submittedName>
</protein>
<dbReference type="InterPro" id="IPR013403">
    <property type="entry name" value="CRISPR-assoc_prot_Csb1/Cas7u"/>
</dbReference>
<dbReference type="EMBL" id="LR134521">
    <property type="protein sequence ID" value="VEJ29608.1"/>
    <property type="molecule type" value="Genomic_DNA"/>
</dbReference>
<dbReference type="AlphaFoldDB" id="A0A448UUP2"/>
<name>A0A448UUP2_9MICC</name>
<sequence length="412" mass="44596">MSISDKANISFEDLKEACAAGGASTLVSVTELKPAAGEHASVAPAKFVEGSKSVFAFETRYIDGEAARVVLIDSKQSQLNRAEAAIMQDIRADHSVMRKLPRIEVVYENDGNPITYTDLELPHRFADGHIRAGEIDGDPATAHEKYRAVRNSTPADLSALLNTAPAAAIFGGWDSLRKNNQLRLRSALVGEIIGVLADQNLSGEEQLSRRGGARVDPLEMGVYLTTDEMEKMVKIQEAELGKKFLKARRDEIADANKKGKTVSGAGFGLGGIPPQLKALGGVACQKIIRSWVLSFATLRQLRFGENEEANIAARALLAAFGLSAIARAERELYLRANCDLVEADEPQVTLDERYGKMRPLNHITVEVADDLLAQAIDYAQSHNVAHWNGQVLTVTGNPVILRGAVAESEDAE</sequence>
<evidence type="ECO:0000313" key="2">
    <source>
        <dbReference type="Proteomes" id="UP000270988"/>
    </source>
</evidence>
<gene>
    <name evidence="1" type="ORF">NCTC10918_00870</name>
</gene>
<reference evidence="1 2" key="1">
    <citation type="submission" date="2018-12" db="EMBL/GenBank/DDBJ databases">
        <authorList>
            <consortium name="Pathogen Informatics"/>
        </authorList>
    </citation>
    <scope>NUCLEOTIDE SEQUENCE [LARGE SCALE GENOMIC DNA]</scope>
    <source>
        <strain evidence="1 2">NCTC10918</strain>
    </source>
</reference>
<organism evidence="1 2">
    <name type="scientific">Rothia dentocariosa</name>
    <dbReference type="NCBI Taxonomy" id="2047"/>
    <lineage>
        <taxon>Bacteria</taxon>
        <taxon>Bacillati</taxon>
        <taxon>Actinomycetota</taxon>
        <taxon>Actinomycetes</taxon>
        <taxon>Micrococcales</taxon>
        <taxon>Micrococcaceae</taxon>
        <taxon>Rothia</taxon>
    </lineage>
</organism>
<dbReference type="Proteomes" id="UP000270988">
    <property type="component" value="Chromosome"/>
</dbReference>
<accession>A0A448UUP2</accession>
<proteinExistence type="predicted"/>